<dbReference type="InterPro" id="IPR001296">
    <property type="entry name" value="Glyco_trans_1"/>
</dbReference>
<dbReference type="Proteomes" id="UP000011744">
    <property type="component" value="Unassembled WGS sequence"/>
</dbReference>
<reference evidence="3 4" key="1">
    <citation type="journal article" date="2014" name="Genome Announc.">
        <title>Draft Genome Sequence of Magnetospirillum sp. Strain SO-1, a Freshwater Magnetotactic Bacterium Isolated from the Ol'khovka River, Russia.</title>
        <authorList>
            <person name="Grouzdev D.S."/>
            <person name="Dziuba M.V."/>
            <person name="Sukhacheva M.S."/>
            <person name="Mardanov A.V."/>
            <person name="Beletskiy A.V."/>
            <person name="Kuznetsov B.B."/>
            <person name="Skryabin K.G."/>
        </authorList>
    </citation>
    <scope>NUCLEOTIDE SEQUENCE [LARGE SCALE GENOMIC DNA]</scope>
    <source>
        <strain evidence="3 4">SO-1</strain>
    </source>
</reference>
<feature type="domain" description="Glycosyl transferase family 1" evidence="2">
    <location>
        <begin position="83"/>
        <end position="228"/>
    </location>
</feature>
<accession>M3AEK9</accession>
<evidence type="ECO:0000313" key="4">
    <source>
        <dbReference type="Proteomes" id="UP000011744"/>
    </source>
</evidence>
<dbReference type="AlphaFoldDB" id="M3AEK9"/>
<keyword evidence="1 3" id="KW-0808">Transferase</keyword>
<gene>
    <name evidence="3" type="ORF">H261_03723</name>
</gene>
<evidence type="ECO:0000313" key="3">
    <source>
        <dbReference type="EMBL" id="EME71273.1"/>
    </source>
</evidence>
<dbReference type="PANTHER" id="PTHR46401:SF2">
    <property type="entry name" value="GLYCOSYLTRANSFERASE WBBK-RELATED"/>
    <property type="match status" value="1"/>
</dbReference>
<proteinExistence type="predicted"/>
<dbReference type="PANTHER" id="PTHR46401">
    <property type="entry name" value="GLYCOSYLTRANSFERASE WBBK-RELATED"/>
    <property type="match status" value="1"/>
</dbReference>
<evidence type="ECO:0000256" key="1">
    <source>
        <dbReference type="ARBA" id="ARBA00022679"/>
    </source>
</evidence>
<protein>
    <submittedName>
        <fullName evidence="3">Mannosyltransferase B</fullName>
    </submittedName>
</protein>
<comment type="caution">
    <text evidence="3">The sequence shown here is derived from an EMBL/GenBank/DDBJ whole genome shotgun (WGS) entry which is preliminary data.</text>
</comment>
<dbReference type="GO" id="GO:0016757">
    <property type="term" value="F:glycosyltransferase activity"/>
    <property type="evidence" value="ECO:0007669"/>
    <property type="project" value="UniProtKB-KW"/>
</dbReference>
<keyword evidence="3" id="KW-0328">Glycosyltransferase</keyword>
<dbReference type="STRING" id="1244869.H261_03723"/>
<name>M3AEK9_9PROT</name>
<evidence type="ECO:0000259" key="2">
    <source>
        <dbReference type="Pfam" id="PF00534"/>
    </source>
</evidence>
<keyword evidence="4" id="KW-1185">Reference proteome</keyword>
<dbReference type="Gene3D" id="3.40.50.2000">
    <property type="entry name" value="Glycogen Phosphorylase B"/>
    <property type="match status" value="2"/>
</dbReference>
<sequence>MRMPETHPKGRLRWLSSLQDAAASASEIIAVSDFTKAEITSLLGVSPDRISVATPGLSPGFLPQNDARLAPVMDRLGLQSGTYYLCLAAQEPRKNLSTLIAAHKALPTEFRRDHPLVLAGAAGWGSQIVGAHDDMVREIGYVPASDLPSLLGGAIALCYPSHYEGFGMPVIEAMACGTPVIASTALGLDTASGDAALRVPPQDVAEWTATMIVITKDKHRREACIQRGLSHASHFSWTETASVVARVLERVI</sequence>
<dbReference type="eggNOG" id="COG0438">
    <property type="taxonomic scope" value="Bacteria"/>
</dbReference>
<dbReference type="Pfam" id="PF00534">
    <property type="entry name" value="Glycos_transf_1"/>
    <property type="match status" value="1"/>
</dbReference>
<dbReference type="PATRIC" id="fig|1244869.3.peg.741"/>
<organism evidence="3 4">
    <name type="scientific">Paramagnetospirillum caucaseum</name>
    <dbReference type="NCBI Taxonomy" id="1244869"/>
    <lineage>
        <taxon>Bacteria</taxon>
        <taxon>Pseudomonadati</taxon>
        <taxon>Pseudomonadota</taxon>
        <taxon>Alphaproteobacteria</taxon>
        <taxon>Rhodospirillales</taxon>
        <taxon>Magnetospirillaceae</taxon>
        <taxon>Paramagnetospirillum</taxon>
    </lineage>
</organism>
<dbReference type="GO" id="GO:0009103">
    <property type="term" value="P:lipopolysaccharide biosynthetic process"/>
    <property type="evidence" value="ECO:0007669"/>
    <property type="project" value="TreeGrafter"/>
</dbReference>
<dbReference type="EMBL" id="AONQ01000006">
    <property type="protein sequence ID" value="EME71273.1"/>
    <property type="molecule type" value="Genomic_DNA"/>
</dbReference>
<dbReference type="CDD" id="cd03809">
    <property type="entry name" value="GT4_MtfB-like"/>
    <property type="match status" value="1"/>
</dbReference>
<dbReference type="SUPFAM" id="SSF53756">
    <property type="entry name" value="UDP-Glycosyltransferase/glycogen phosphorylase"/>
    <property type="match status" value="1"/>
</dbReference>